<dbReference type="SMART" id="SM00848">
    <property type="entry name" value="Inhibitor_I29"/>
    <property type="match status" value="1"/>
</dbReference>
<feature type="chain" id="PRO_5046066039" evidence="2">
    <location>
        <begin position="21"/>
        <end position="616"/>
    </location>
</feature>
<evidence type="ECO:0000256" key="1">
    <source>
        <dbReference type="ARBA" id="ARBA00008455"/>
    </source>
</evidence>
<accession>A0ABQ8J1K1</accession>
<dbReference type="PROSITE" id="PS00640">
    <property type="entry name" value="THIOL_PROTEASE_ASN"/>
    <property type="match status" value="1"/>
</dbReference>
<dbReference type="SMART" id="SM00645">
    <property type="entry name" value="Pept_C1"/>
    <property type="match status" value="2"/>
</dbReference>
<gene>
    <name evidence="5" type="ORF">DERP_012865</name>
</gene>
<dbReference type="InterPro" id="IPR013201">
    <property type="entry name" value="Prot_inhib_I29"/>
</dbReference>
<feature type="domain" description="Peptidase C1A papain C-terminal" evidence="3">
    <location>
        <begin position="400"/>
        <end position="615"/>
    </location>
</feature>
<dbReference type="Gene3D" id="3.90.70.10">
    <property type="entry name" value="Cysteine proteinases"/>
    <property type="match status" value="2"/>
</dbReference>
<reference evidence="5 6" key="2">
    <citation type="journal article" date="2022" name="Mol. Biol. Evol.">
        <title>Comparative Genomics Reveals Insights into the Divergent Evolution of Astigmatic Mites and Household Pest Adaptations.</title>
        <authorList>
            <person name="Xiong Q."/>
            <person name="Wan A.T."/>
            <person name="Liu X."/>
            <person name="Fung C.S."/>
            <person name="Xiao X."/>
            <person name="Malainual N."/>
            <person name="Hou J."/>
            <person name="Wang L."/>
            <person name="Wang M."/>
            <person name="Yang K.Y."/>
            <person name="Cui Y."/>
            <person name="Leung E.L."/>
            <person name="Nong W."/>
            <person name="Shin S.K."/>
            <person name="Au S.W."/>
            <person name="Jeong K.Y."/>
            <person name="Chew F.T."/>
            <person name="Hui J.H."/>
            <person name="Leung T.F."/>
            <person name="Tungtrongchitr A."/>
            <person name="Zhong N."/>
            <person name="Liu Z."/>
            <person name="Tsui S.K."/>
        </authorList>
    </citation>
    <scope>NUCLEOTIDE SEQUENCE [LARGE SCALE GENOMIC DNA]</scope>
    <source>
        <strain evidence="5">Derp</strain>
    </source>
</reference>
<dbReference type="SUPFAM" id="SSF54001">
    <property type="entry name" value="Cysteine proteinases"/>
    <property type="match status" value="2"/>
</dbReference>
<dbReference type="InterPro" id="IPR038765">
    <property type="entry name" value="Papain-like_cys_pep_sf"/>
</dbReference>
<evidence type="ECO:0000259" key="4">
    <source>
        <dbReference type="SMART" id="SM00848"/>
    </source>
</evidence>
<dbReference type="Pfam" id="PF08246">
    <property type="entry name" value="Inhibitor_I29"/>
    <property type="match status" value="1"/>
</dbReference>
<sequence length="616" mass="70714">MNVILVVIVALLMFNNNVLARPSSLKRTFDKFKNALKFDKTYISDLSLDEQHQTKVDNNFISVPFCVFGDNATIPDELDLRSLGTLPPIRMQGNCASSWAFAAIATLESTRLAYNRKSVDLSVQELIDCASQNGCSGDNIQRGLNDLKLGIVYIDNYGVVKESDYPYVEHAQLCRRLQGVSRYKTDNYCQFPPQNTTKIRLALTVTHSAIPAIIAIKDLKSFQHYDGLTIIRDDNYSDQQQQVTYHTINIVGYGNFQGTDYWIIRNSWDITWGDKGYGYIVANKNLMEIEQYAFSAYLFNHNVLARPSSSIRTFDEFKVAFNKTYANDEQEEIARENFLESLKYVQTTDNPGVSINHLSDLSLEEFENQFLMNKDRFEKLKKVFGNFKTSFCQIDPNINIPWEIDLRSMHTITPIRRQGNCASSWAFATIASVESTYLAYKNLLLNLSEQELIDCASKHGCRGDNIEQGLYYIQHSGIVQENLYPYVEREQSCQRPSLNSRGYPIQNYCQIEPENPLKIRQLLKQTRSAIIALIGFHDLQAFRHYDGRTIIQHNDNNGEPLKHHAINIVGYSNTKGVDYWIIRNNWDTTWGDKGYGYLAANRNLMQIEQYPFVVIL</sequence>
<reference evidence="5 6" key="1">
    <citation type="journal article" date="2018" name="J. Allergy Clin. Immunol.">
        <title>High-quality assembly of Dermatophagoides pteronyssinus genome and transcriptome reveals a wide range of novel allergens.</title>
        <authorList>
            <person name="Liu X.Y."/>
            <person name="Yang K.Y."/>
            <person name="Wang M.Q."/>
            <person name="Kwok J.S."/>
            <person name="Zeng X."/>
            <person name="Yang Z."/>
            <person name="Xiao X.J."/>
            <person name="Lau C.P."/>
            <person name="Li Y."/>
            <person name="Huang Z.M."/>
            <person name="Ba J.G."/>
            <person name="Yim A.K."/>
            <person name="Ouyang C.Y."/>
            <person name="Ngai S.M."/>
            <person name="Chan T.F."/>
            <person name="Leung E.L."/>
            <person name="Liu L."/>
            <person name="Liu Z.G."/>
            <person name="Tsui S.K."/>
        </authorList>
    </citation>
    <scope>NUCLEOTIDE SEQUENCE [LARGE SCALE GENOMIC DNA]</scope>
    <source>
        <strain evidence="5">Derp</strain>
    </source>
</reference>
<comment type="caution">
    <text evidence="5">The sequence shown here is derived from an EMBL/GenBank/DDBJ whole genome shotgun (WGS) entry which is preliminary data.</text>
</comment>
<name>A0ABQ8J1K1_DERPT</name>
<organism evidence="5 6">
    <name type="scientific">Dermatophagoides pteronyssinus</name>
    <name type="common">European house dust mite</name>
    <dbReference type="NCBI Taxonomy" id="6956"/>
    <lineage>
        <taxon>Eukaryota</taxon>
        <taxon>Metazoa</taxon>
        <taxon>Ecdysozoa</taxon>
        <taxon>Arthropoda</taxon>
        <taxon>Chelicerata</taxon>
        <taxon>Arachnida</taxon>
        <taxon>Acari</taxon>
        <taxon>Acariformes</taxon>
        <taxon>Sarcoptiformes</taxon>
        <taxon>Astigmata</taxon>
        <taxon>Psoroptidia</taxon>
        <taxon>Analgoidea</taxon>
        <taxon>Pyroglyphidae</taxon>
        <taxon>Dermatophagoidinae</taxon>
        <taxon>Dermatophagoides</taxon>
    </lineage>
</organism>
<protein>
    <submittedName>
        <fullName evidence="5">Uncharacterized protein</fullName>
    </submittedName>
</protein>
<comment type="similarity">
    <text evidence="1">Belongs to the peptidase C1 family.</text>
</comment>
<dbReference type="PRINTS" id="PR00705">
    <property type="entry name" value="PAPAIN"/>
</dbReference>
<evidence type="ECO:0000256" key="2">
    <source>
        <dbReference type="SAM" id="SignalP"/>
    </source>
</evidence>
<dbReference type="Proteomes" id="UP000887458">
    <property type="component" value="Unassembled WGS sequence"/>
</dbReference>
<keyword evidence="6" id="KW-1185">Reference proteome</keyword>
<keyword evidence="2" id="KW-0732">Signal</keyword>
<dbReference type="PANTHER" id="PTHR12411">
    <property type="entry name" value="CYSTEINE PROTEASE FAMILY C1-RELATED"/>
    <property type="match status" value="1"/>
</dbReference>
<dbReference type="InterPro" id="IPR039417">
    <property type="entry name" value="Peptidase_C1A_papain-like"/>
</dbReference>
<evidence type="ECO:0000259" key="3">
    <source>
        <dbReference type="SMART" id="SM00645"/>
    </source>
</evidence>
<dbReference type="InterPro" id="IPR013128">
    <property type="entry name" value="Peptidase_C1A"/>
</dbReference>
<dbReference type="InterPro" id="IPR025661">
    <property type="entry name" value="Pept_asp_AS"/>
</dbReference>
<feature type="domain" description="Cathepsin propeptide inhibitor" evidence="4">
    <location>
        <begin position="314"/>
        <end position="366"/>
    </location>
</feature>
<dbReference type="InterPro" id="IPR000668">
    <property type="entry name" value="Peptidase_C1A_C"/>
</dbReference>
<dbReference type="EMBL" id="NJHN03000092">
    <property type="protein sequence ID" value="KAH9416437.1"/>
    <property type="molecule type" value="Genomic_DNA"/>
</dbReference>
<feature type="signal peptide" evidence="2">
    <location>
        <begin position="1"/>
        <end position="20"/>
    </location>
</feature>
<feature type="domain" description="Peptidase C1A papain C-terminal" evidence="3">
    <location>
        <begin position="74"/>
        <end position="297"/>
    </location>
</feature>
<evidence type="ECO:0000313" key="5">
    <source>
        <dbReference type="EMBL" id="KAH9416437.1"/>
    </source>
</evidence>
<dbReference type="Pfam" id="PF00112">
    <property type="entry name" value="Peptidase_C1"/>
    <property type="match status" value="2"/>
</dbReference>
<evidence type="ECO:0000313" key="6">
    <source>
        <dbReference type="Proteomes" id="UP000887458"/>
    </source>
</evidence>
<dbReference type="CDD" id="cd02248">
    <property type="entry name" value="Peptidase_C1A"/>
    <property type="match status" value="2"/>
</dbReference>
<proteinExistence type="inferred from homology"/>